<feature type="compositionally biased region" description="Low complexity" evidence="1">
    <location>
        <begin position="86"/>
        <end position="109"/>
    </location>
</feature>
<dbReference type="PROSITE" id="PS51257">
    <property type="entry name" value="PROKAR_LIPOPROTEIN"/>
    <property type="match status" value="1"/>
</dbReference>
<reference evidence="3" key="1">
    <citation type="submission" date="2022-11" db="EMBL/GenBank/DDBJ databases">
        <title>Minimal conservation of predation-associated metabolite biosynthetic gene clusters underscores biosynthetic potential of Myxococcota including descriptions for ten novel species: Archangium lansinium sp. nov., Myxococcus landrumus sp. nov., Nannocystis bai.</title>
        <authorList>
            <person name="Ahearne A."/>
            <person name="Stevens C."/>
            <person name="Dowd S."/>
        </authorList>
    </citation>
    <scope>NUCLEOTIDE SEQUENCE</scope>
    <source>
        <strain evidence="3">Fl3</strain>
    </source>
</reference>
<keyword evidence="2" id="KW-0732">Signal</keyword>
<dbReference type="PRINTS" id="PR01217">
    <property type="entry name" value="PRICHEXTENSN"/>
</dbReference>
<feature type="compositionally biased region" description="Pro residues" evidence="1">
    <location>
        <begin position="37"/>
        <end position="50"/>
    </location>
</feature>
<organism evidence="3 4">
    <name type="scientific">Nannocystis punicea</name>
    <dbReference type="NCBI Taxonomy" id="2995304"/>
    <lineage>
        <taxon>Bacteria</taxon>
        <taxon>Pseudomonadati</taxon>
        <taxon>Myxococcota</taxon>
        <taxon>Polyangia</taxon>
        <taxon>Nannocystales</taxon>
        <taxon>Nannocystaceae</taxon>
        <taxon>Nannocystis</taxon>
    </lineage>
</organism>
<feature type="region of interest" description="Disordered" evidence="1">
    <location>
        <begin position="23"/>
        <end position="109"/>
    </location>
</feature>
<protein>
    <submittedName>
        <fullName evidence="3">Uncharacterized protein</fullName>
    </submittedName>
</protein>
<name>A0ABY7GSH2_9BACT</name>
<feature type="signal peptide" evidence="2">
    <location>
        <begin position="1"/>
        <end position="26"/>
    </location>
</feature>
<dbReference type="EMBL" id="CP114040">
    <property type="protein sequence ID" value="WAS89873.1"/>
    <property type="molecule type" value="Genomic_DNA"/>
</dbReference>
<evidence type="ECO:0000256" key="2">
    <source>
        <dbReference type="SAM" id="SignalP"/>
    </source>
</evidence>
<gene>
    <name evidence="3" type="ORF">O0S08_27080</name>
</gene>
<proteinExistence type="predicted"/>
<accession>A0ABY7GSH2</accession>
<evidence type="ECO:0000313" key="4">
    <source>
        <dbReference type="Proteomes" id="UP001164459"/>
    </source>
</evidence>
<feature type="compositionally biased region" description="Pro residues" evidence="1">
    <location>
        <begin position="57"/>
        <end position="72"/>
    </location>
</feature>
<feature type="compositionally biased region" description="Low complexity" evidence="1">
    <location>
        <begin position="23"/>
        <end position="36"/>
    </location>
</feature>
<evidence type="ECO:0000313" key="3">
    <source>
        <dbReference type="EMBL" id="WAS89873.1"/>
    </source>
</evidence>
<dbReference type="RefSeq" id="WP_269032184.1">
    <property type="nucleotide sequence ID" value="NZ_CP114040.1"/>
</dbReference>
<sequence length="442" mass="45307">MMITTYRASILLACLAAACTANPPTAARPTAEAAPAPAAPPTAPAAPPAPATATPAPAAPPAPATPSEPATPPVAAAEPTPPTDPALPSLADPDPDAPAADPALDPSAAPAPTAPIALVAAPIVAAEHTANWRDVVTLSAGTVAGGFQYFATGVLAGEAPNFFTLDAGGAWGPVAVPAPPGKPSGHWPDETWAVETGHTRDRAAIPRLRLHRLRGQSRWVPQSLGADQWVETDHLGPLRKSWNVGFLAVLDGSLVRVAGNGTPDPALPVVRGSISDFVESKAGDLYVLSNDGAYHVQIACADEACVQTNSIPLPQGGWEWQQSIPRQKHSVSIGLHDATNNLTNHLLHYETGGWKLEVLPAGGRLVALWPTADGGMWAQTETGLLHRDPAGAWRSVALPADLRPSGPVFAAMTGNMSELVVVGVRDGAQVVLATAAKTQAAG</sequence>
<evidence type="ECO:0000256" key="1">
    <source>
        <dbReference type="SAM" id="MobiDB-lite"/>
    </source>
</evidence>
<keyword evidence="4" id="KW-1185">Reference proteome</keyword>
<feature type="chain" id="PRO_5045661987" evidence="2">
    <location>
        <begin position="27"/>
        <end position="442"/>
    </location>
</feature>
<dbReference type="Proteomes" id="UP001164459">
    <property type="component" value="Chromosome"/>
</dbReference>